<dbReference type="InterPro" id="IPR034016">
    <property type="entry name" value="M1_APN-typ"/>
</dbReference>
<keyword evidence="12" id="KW-1185">Reference proteome</keyword>
<dbReference type="SUPFAM" id="SSF55486">
    <property type="entry name" value="Metalloproteases ('zincins'), catalytic domain"/>
    <property type="match status" value="1"/>
</dbReference>
<dbReference type="Gene3D" id="1.10.390.10">
    <property type="entry name" value="Neutral Protease Domain 2"/>
    <property type="match status" value="1"/>
</dbReference>
<accession>A0ABP1RGA2</accession>
<gene>
    <name evidence="11" type="ORF">ODALV1_LOCUS21394</name>
</gene>
<dbReference type="Proteomes" id="UP001642540">
    <property type="component" value="Unassembled WGS sequence"/>
</dbReference>
<dbReference type="InterPro" id="IPR014782">
    <property type="entry name" value="Peptidase_M1_dom"/>
</dbReference>
<evidence type="ECO:0000256" key="8">
    <source>
        <dbReference type="ARBA" id="ARBA00023049"/>
    </source>
</evidence>
<dbReference type="InterPro" id="IPR001930">
    <property type="entry name" value="Peptidase_M1"/>
</dbReference>
<dbReference type="EMBL" id="CAXLJM020000072">
    <property type="protein sequence ID" value="CAL8126428.1"/>
    <property type="molecule type" value="Genomic_DNA"/>
</dbReference>
<keyword evidence="7" id="KW-0862">Zinc</keyword>
<dbReference type="InterPro" id="IPR042097">
    <property type="entry name" value="Aminopeptidase_N-like_N_sf"/>
</dbReference>
<dbReference type="InterPro" id="IPR027268">
    <property type="entry name" value="Peptidase_M4/M1_CTD_sf"/>
</dbReference>
<dbReference type="SUPFAM" id="SSF63737">
    <property type="entry name" value="Leukotriene A4 hydrolase N-terminal domain"/>
    <property type="match status" value="1"/>
</dbReference>
<dbReference type="CDD" id="cd09601">
    <property type="entry name" value="M1_APN-Q_like"/>
    <property type="match status" value="1"/>
</dbReference>
<evidence type="ECO:0008006" key="13">
    <source>
        <dbReference type="Google" id="ProtNLM"/>
    </source>
</evidence>
<dbReference type="PRINTS" id="PR00756">
    <property type="entry name" value="ALADIPTASE"/>
</dbReference>
<dbReference type="PANTHER" id="PTHR11533">
    <property type="entry name" value="PROTEASE M1 ZINC METALLOPROTEASE"/>
    <property type="match status" value="1"/>
</dbReference>
<evidence type="ECO:0000256" key="2">
    <source>
        <dbReference type="ARBA" id="ARBA00004609"/>
    </source>
</evidence>
<dbReference type="PANTHER" id="PTHR11533:SF294">
    <property type="entry name" value="THYROTROPIN-RELEASING HORMONE-DEGRADING ECTOENZYME"/>
    <property type="match status" value="1"/>
</dbReference>
<proteinExistence type="inferred from homology"/>
<evidence type="ECO:0000259" key="10">
    <source>
        <dbReference type="Pfam" id="PF17900"/>
    </source>
</evidence>
<comment type="subcellular location">
    <subcellularLocation>
        <location evidence="2">Cell membrane</location>
        <topology evidence="2">Lipid-anchor</topology>
        <topology evidence="2">GPI-anchor</topology>
    </subcellularLocation>
</comment>
<feature type="domain" description="Peptidase M1 membrane alanine aminopeptidase" evidence="9">
    <location>
        <begin position="204"/>
        <end position="380"/>
    </location>
</feature>
<evidence type="ECO:0000313" key="11">
    <source>
        <dbReference type="EMBL" id="CAL8126428.1"/>
    </source>
</evidence>
<feature type="domain" description="Aminopeptidase N-like N-terminal" evidence="10">
    <location>
        <begin position="32"/>
        <end position="165"/>
    </location>
</feature>
<evidence type="ECO:0000256" key="1">
    <source>
        <dbReference type="ARBA" id="ARBA00001947"/>
    </source>
</evidence>
<comment type="similarity">
    <text evidence="3">Belongs to the peptidase M1 family.</text>
</comment>
<name>A0ABP1RGA2_9HEXA</name>
<reference evidence="11 12" key="1">
    <citation type="submission" date="2024-08" db="EMBL/GenBank/DDBJ databases">
        <authorList>
            <person name="Cucini C."/>
            <person name="Frati F."/>
        </authorList>
    </citation>
    <scope>NUCLEOTIDE SEQUENCE [LARGE SCALE GENOMIC DNA]</scope>
</reference>
<keyword evidence="6" id="KW-0378">Hydrolase</keyword>
<evidence type="ECO:0000259" key="9">
    <source>
        <dbReference type="Pfam" id="PF01433"/>
    </source>
</evidence>
<evidence type="ECO:0000256" key="7">
    <source>
        <dbReference type="ARBA" id="ARBA00022833"/>
    </source>
</evidence>
<evidence type="ECO:0000256" key="6">
    <source>
        <dbReference type="ARBA" id="ARBA00022801"/>
    </source>
</evidence>
<protein>
    <recommendedName>
        <fullName evidence="13">Aminopeptidase N</fullName>
    </recommendedName>
</protein>
<dbReference type="Pfam" id="PF01433">
    <property type="entry name" value="Peptidase_M1"/>
    <property type="match status" value="1"/>
</dbReference>
<sequence length="381" mass="43731">MFPHNPGVTYKGQLIVAEPKVLVIDLSTGEIVNIVKQDYDELREFYVITFDHLLISRRKYLLTITFDSEVSLTRRDGLYRSQYFDPVRNVTKFLAATQFAGLNARAAFVCFDEPEFIATFNVTIGRHQSFNSASNSPLIYSQLINGTDSWYWDNFATTVPMSTYLVAFIVSDYGSIESNSSQFEKSVRILAPESTIQNGYANYSLTLAPALLFTYENLFEIKYAMYKMDLAAIYDLMHVRPENLLYHPERDTEKSRFQLSQVLAHELAHQYFGNLVTSEWITGFWLKEGFATYFSFIGMNATVPEFEPLHLITTNTIQAAMEIDVLGDSHPLQFPDKENPHDTENYNSVILYLKGASIVRLMEGFLGWNVLLEGLQEYLRR</sequence>
<evidence type="ECO:0000256" key="4">
    <source>
        <dbReference type="ARBA" id="ARBA00022670"/>
    </source>
</evidence>
<comment type="caution">
    <text evidence="11">The sequence shown here is derived from an EMBL/GenBank/DDBJ whole genome shotgun (WGS) entry which is preliminary data.</text>
</comment>
<dbReference type="Gene3D" id="2.60.40.1730">
    <property type="entry name" value="tricorn interacting facor f3 domain"/>
    <property type="match status" value="1"/>
</dbReference>
<keyword evidence="4" id="KW-0645">Protease</keyword>
<dbReference type="Pfam" id="PF17900">
    <property type="entry name" value="Peptidase_M1_N"/>
    <property type="match status" value="1"/>
</dbReference>
<evidence type="ECO:0000313" key="12">
    <source>
        <dbReference type="Proteomes" id="UP001642540"/>
    </source>
</evidence>
<evidence type="ECO:0000256" key="3">
    <source>
        <dbReference type="ARBA" id="ARBA00010136"/>
    </source>
</evidence>
<dbReference type="InterPro" id="IPR050344">
    <property type="entry name" value="Peptidase_M1_aminopeptidases"/>
</dbReference>
<comment type="cofactor">
    <cofactor evidence="1">
        <name>Zn(2+)</name>
        <dbReference type="ChEBI" id="CHEBI:29105"/>
    </cofactor>
</comment>
<dbReference type="InterPro" id="IPR045357">
    <property type="entry name" value="Aminopeptidase_N-like_N"/>
</dbReference>
<evidence type="ECO:0000256" key="5">
    <source>
        <dbReference type="ARBA" id="ARBA00022723"/>
    </source>
</evidence>
<keyword evidence="5" id="KW-0479">Metal-binding</keyword>
<organism evidence="11 12">
    <name type="scientific">Orchesella dallaii</name>
    <dbReference type="NCBI Taxonomy" id="48710"/>
    <lineage>
        <taxon>Eukaryota</taxon>
        <taxon>Metazoa</taxon>
        <taxon>Ecdysozoa</taxon>
        <taxon>Arthropoda</taxon>
        <taxon>Hexapoda</taxon>
        <taxon>Collembola</taxon>
        <taxon>Entomobryomorpha</taxon>
        <taxon>Entomobryoidea</taxon>
        <taxon>Orchesellidae</taxon>
        <taxon>Orchesellinae</taxon>
        <taxon>Orchesella</taxon>
    </lineage>
</organism>
<keyword evidence="8" id="KW-0482">Metalloprotease</keyword>